<dbReference type="SMART" id="SM00898">
    <property type="entry name" value="Fapy_DNA_glyco"/>
    <property type="match status" value="1"/>
</dbReference>
<dbReference type="Pfam" id="PF06831">
    <property type="entry name" value="H2TH"/>
    <property type="match status" value="1"/>
</dbReference>
<evidence type="ECO:0000259" key="14">
    <source>
        <dbReference type="PROSITE" id="PS51066"/>
    </source>
</evidence>
<sequence length="262" mass="29119">MPELPENEAQRLTLERECLHRTIEAAELGENITHIDLPGDNELGRLKGRQFTETRRHGKNIFLGSKSGPWITVHLGMSGWLIPYDAPEPEPDHTKFRIVFEGDRRLAFRCPRKLGHVKIVDDPDAYISAQDLGPGALAMDRDVFTDFIGGSKAAIKSALMDQNRIAGIGNLWSDEILFQTGRDPASRGSDLDDQTLDTLFDTMRAALSKGVDVEADYSRLPDDWLIPNRKDGEPCPRTGCGGSLTHHKVGGRTAYYCPVHQS</sequence>
<name>A0ABT9H8R0_9SPHN</name>
<comment type="caution">
    <text evidence="16">The sequence shown here is derived from an EMBL/GenBank/DDBJ whole genome shotgun (WGS) entry which is preliminary data.</text>
</comment>
<evidence type="ECO:0000256" key="10">
    <source>
        <dbReference type="ARBA" id="ARBA00023239"/>
    </source>
</evidence>
<evidence type="ECO:0000256" key="4">
    <source>
        <dbReference type="ARBA" id="ARBA00022763"/>
    </source>
</evidence>
<keyword evidence="3" id="KW-0479">Metal-binding</keyword>
<dbReference type="SMART" id="SM01232">
    <property type="entry name" value="H2TH"/>
    <property type="match status" value="1"/>
</dbReference>
<protein>
    <submittedName>
        <fullName evidence="16">DNA-formamidopyrimidine glycosylase family protein</fullName>
    </submittedName>
</protein>
<keyword evidence="8" id="KW-0238">DNA-binding</keyword>
<dbReference type="Gene3D" id="3.20.190.10">
    <property type="entry name" value="MutM-like, N-terminal"/>
    <property type="match status" value="1"/>
</dbReference>
<evidence type="ECO:0000256" key="9">
    <source>
        <dbReference type="ARBA" id="ARBA00023204"/>
    </source>
</evidence>
<keyword evidence="10" id="KW-0456">Lyase</keyword>
<feature type="domain" description="FPG-type" evidence="14">
    <location>
        <begin position="226"/>
        <end position="262"/>
    </location>
</feature>
<evidence type="ECO:0000259" key="15">
    <source>
        <dbReference type="PROSITE" id="PS51068"/>
    </source>
</evidence>
<dbReference type="PANTHER" id="PTHR22993">
    <property type="entry name" value="FORMAMIDOPYRIMIDINE-DNA GLYCOSYLASE"/>
    <property type="match status" value="1"/>
</dbReference>
<evidence type="ECO:0000313" key="16">
    <source>
        <dbReference type="EMBL" id="MDP4539409.1"/>
    </source>
</evidence>
<dbReference type="InterPro" id="IPR012319">
    <property type="entry name" value="FPG_cat"/>
</dbReference>
<comment type="catalytic activity">
    <reaction evidence="1">
        <text>Hydrolysis of DNA containing ring-opened 7-methylguanine residues, releasing 2,6-diamino-4-hydroxy-5-(N-methyl)formamidopyrimidine.</text>
        <dbReference type="EC" id="3.2.2.23"/>
    </reaction>
</comment>
<dbReference type="SUPFAM" id="SSF81624">
    <property type="entry name" value="N-terminal domain of MutM-like DNA repair proteins"/>
    <property type="match status" value="1"/>
</dbReference>
<reference evidence="16 17" key="1">
    <citation type="submission" date="2023-08" db="EMBL/GenBank/DDBJ databases">
        <title>genomic of DY56.</title>
        <authorList>
            <person name="Wang Y."/>
        </authorList>
    </citation>
    <scope>NUCLEOTIDE SEQUENCE [LARGE SCALE GENOMIC DNA]</scope>
    <source>
        <strain evidence="16 17">DY56-A-20</strain>
    </source>
</reference>
<dbReference type="RefSeq" id="WP_305929537.1">
    <property type="nucleotide sequence ID" value="NZ_JAVAIL010000002.1"/>
</dbReference>
<keyword evidence="7" id="KW-0862">Zinc</keyword>
<dbReference type="PROSITE" id="PS51068">
    <property type="entry name" value="FPG_CAT"/>
    <property type="match status" value="1"/>
</dbReference>
<organism evidence="16 17">
    <name type="scientific">Qipengyuania benthica</name>
    <dbReference type="NCBI Taxonomy" id="3067651"/>
    <lineage>
        <taxon>Bacteria</taxon>
        <taxon>Pseudomonadati</taxon>
        <taxon>Pseudomonadota</taxon>
        <taxon>Alphaproteobacteria</taxon>
        <taxon>Sphingomonadales</taxon>
        <taxon>Erythrobacteraceae</taxon>
        <taxon>Qipengyuania</taxon>
    </lineage>
</organism>
<evidence type="ECO:0000256" key="6">
    <source>
        <dbReference type="ARBA" id="ARBA00022801"/>
    </source>
</evidence>
<keyword evidence="11" id="KW-0511">Multifunctional enzyme</keyword>
<evidence type="ECO:0000256" key="3">
    <source>
        <dbReference type="ARBA" id="ARBA00022723"/>
    </source>
</evidence>
<proteinExistence type="inferred from homology"/>
<dbReference type="InterPro" id="IPR035937">
    <property type="entry name" value="FPG_N"/>
</dbReference>
<gene>
    <name evidence="16" type="ORF">Q9K01_07225</name>
</gene>
<evidence type="ECO:0000256" key="8">
    <source>
        <dbReference type="ARBA" id="ARBA00023125"/>
    </source>
</evidence>
<keyword evidence="9" id="KW-0234">DNA repair</keyword>
<keyword evidence="17" id="KW-1185">Reference proteome</keyword>
<evidence type="ECO:0000256" key="11">
    <source>
        <dbReference type="ARBA" id="ARBA00023268"/>
    </source>
</evidence>
<keyword evidence="12" id="KW-0326">Glycosidase</keyword>
<dbReference type="InterPro" id="IPR015886">
    <property type="entry name" value="H2TH_FPG"/>
</dbReference>
<dbReference type="EMBL" id="JAVAIL010000002">
    <property type="protein sequence ID" value="MDP4539409.1"/>
    <property type="molecule type" value="Genomic_DNA"/>
</dbReference>
<evidence type="ECO:0000256" key="12">
    <source>
        <dbReference type="ARBA" id="ARBA00023295"/>
    </source>
</evidence>
<evidence type="ECO:0000256" key="1">
    <source>
        <dbReference type="ARBA" id="ARBA00001668"/>
    </source>
</evidence>
<evidence type="ECO:0000256" key="2">
    <source>
        <dbReference type="ARBA" id="ARBA00009409"/>
    </source>
</evidence>
<accession>A0ABT9H8R0</accession>
<dbReference type="Gene3D" id="1.10.8.50">
    <property type="match status" value="1"/>
</dbReference>
<feature type="domain" description="Formamidopyrimidine-DNA glycosylase catalytic" evidence="15">
    <location>
        <begin position="2"/>
        <end position="115"/>
    </location>
</feature>
<keyword evidence="5 13" id="KW-0863">Zinc-finger</keyword>
<dbReference type="PROSITE" id="PS51066">
    <property type="entry name" value="ZF_FPG_2"/>
    <property type="match status" value="1"/>
</dbReference>
<keyword evidence="6" id="KW-0378">Hydrolase</keyword>
<comment type="similarity">
    <text evidence="2">Belongs to the FPG family.</text>
</comment>
<dbReference type="SUPFAM" id="SSF57716">
    <property type="entry name" value="Glucocorticoid receptor-like (DNA-binding domain)"/>
    <property type="match status" value="1"/>
</dbReference>
<dbReference type="InterPro" id="IPR010979">
    <property type="entry name" value="Ribosomal_uS13-like_H2TH"/>
</dbReference>
<evidence type="ECO:0000256" key="13">
    <source>
        <dbReference type="PROSITE-ProRule" id="PRU00391"/>
    </source>
</evidence>
<evidence type="ECO:0000256" key="7">
    <source>
        <dbReference type="ARBA" id="ARBA00022833"/>
    </source>
</evidence>
<dbReference type="PANTHER" id="PTHR22993:SF9">
    <property type="entry name" value="FORMAMIDOPYRIMIDINE-DNA GLYCOSYLASE"/>
    <property type="match status" value="1"/>
</dbReference>
<evidence type="ECO:0000256" key="5">
    <source>
        <dbReference type="ARBA" id="ARBA00022771"/>
    </source>
</evidence>
<keyword evidence="4" id="KW-0227">DNA damage</keyword>
<evidence type="ECO:0000313" key="17">
    <source>
        <dbReference type="Proteomes" id="UP001235664"/>
    </source>
</evidence>
<dbReference type="Pfam" id="PF01149">
    <property type="entry name" value="Fapy_DNA_glyco"/>
    <property type="match status" value="1"/>
</dbReference>
<dbReference type="InterPro" id="IPR000214">
    <property type="entry name" value="Znf_DNA_glyclase/AP_lyase"/>
</dbReference>
<dbReference type="SUPFAM" id="SSF46946">
    <property type="entry name" value="S13-like H2TH domain"/>
    <property type="match status" value="1"/>
</dbReference>
<dbReference type="Proteomes" id="UP001235664">
    <property type="component" value="Unassembled WGS sequence"/>
</dbReference>